<dbReference type="PANTHER" id="PTHR43630">
    <property type="entry name" value="POLY-BETA-1,6-N-ACETYL-D-GLUCOSAMINE SYNTHASE"/>
    <property type="match status" value="1"/>
</dbReference>
<dbReference type="InterPro" id="IPR001173">
    <property type="entry name" value="Glyco_trans_2-like"/>
</dbReference>
<dbReference type="InterPro" id="IPR019734">
    <property type="entry name" value="TPR_rpt"/>
</dbReference>
<evidence type="ECO:0000259" key="2">
    <source>
        <dbReference type="Pfam" id="PF00535"/>
    </source>
</evidence>
<name>A0A8S0WEP3_9FIRM</name>
<evidence type="ECO:0000313" key="3">
    <source>
        <dbReference type="EMBL" id="CAA7600322.1"/>
    </source>
</evidence>
<gene>
    <name evidence="4" type="ORF">DEACI_0544</name>
    <name evidence="3" type="ORF">DEACI_0975</name>
</gene>
<dbReference type="InterPro" id="IPR029044">
    <property type="entry name" value="Nucleotide-diphossugar_trans"/>
</dbReference>
<dbReference type="PROSITE" id="PS50005">
    <property type="entry name" value="TPR"/>
    <property type="match status" value="1"/>
</dbReference>
<dbReference type="InterPro" id="IPR011990">
    <property type="entry name" value="TPR-like_helical_dom_sf"/>
</dbReference>
<dbReference type="PANTHER" id="PTHR43630:SF2">
    <property type="entry name" value="GLYCOSYLTRANSFERASE"/>
    <property type="match status" value="1"/>
</dbReference>
<proteinExistence type="predicted"/>
<dbReference type="CDD" id="cd02511">
    <property type="entry name" value="Beta4Glucosyltransferase"/>
    <property type="match status" value="1"/>
</dbReference>
<keyword evidence="1" id="KW-0802">TPR repeat</keyword>
<dbReference type="AlphaFoldDB" id="A0A8S0WEP3"/>
<reference evidence="3" key="2">
    <citation type="submission" date="2020-01" db="EMBL/GenBank/DDBJ databases">
        <authorList>
            <person name="Hornung B."/>
        </authorList>
    </citation>
    <scope>NUCLEOTIDE SEQUENCE</scope>
    <source>
        <strain evidence="3">PacBioINE</strain>
    </source>
</reference>
<keyword evidence="4" id="KW-0808">Transferase</keyword>
<dbReference type="EMBL" id="CDGJ01000015">
    <property type="protein sequence ID" value="CEJ06098.1"/>
    <property type="molecule type" value="Genomic_DNA"/>
</dbReference>
<dbReference type="Pfam" id="PF00535">
    <property type="entry name" value="Glycos_transf_2"/>
    <property type="match status" value="1"/>
</dbReference>
<dbReference type="RefSeq" id="WP_240984012.1">
    <property type="nucleotide sequence ID" value="NZ_CDGJ01000015.1"/>
</dbReference>
<accession>A0A8S0WEP3</accession>
<evidence type="ECO:0000313" key="4">
    <source>
        <dbReference type="EMBL" id="CEJ06098.1"/>
    </source>
</evidence>
<dbReference type="SUPFAM" id="SSF53448">
    <property type="entry name" value="Nucleotide-diphospho-sugar transferases"/>
    <property type="match status" value="1"/>
</dbReference>
<feature type="repeat" description="TPR" evidence="1">
    <location>
        <begin position="318"/>
        <end position="351"/>
    </location>
</feature>
<evidence type="ECO:0000313" key="5">
    <source>
        <dbReference type="Proteomes" id="UP001071230"/>
    </source>
</evidence>
<dbReference type="Proteomes" id="UP001071230">
    <property type="component" value="Unassembled WGS sequence"/>
</dbReference>
<protein>
    <submittedName>
        <fullName evidence="4">Glycosyl transferase 2</fullName>
    </submittedName>
    <submittedName>
        <fullName evidence="3">Glycosyltransferase 2-like</fullName>
    </submittedName>
</protein>
<dbReference type="SUPFAM" id="SSF48452">
    <property type="entry name" value="TPR-like"/>
    <property type="match status" value="2"/>
</dbReference>
<feature type="domain" description="Glycosyltransferase 2-like" evidence="2">
    <location>
        <begin position="8"/>
        <end position="89"/>
    </location>
</feature>
<dbReference type="Proteomes" id="UP000836597">
    <property type="component" value="Chromosome"/>
</dbReference>
<dbReference type="KEGG" id="aacx:DEACI_0975"/>
<evidence type="ECO:0000256" key="1">
    <source>
        <dbReference type="PROSITE-ProRule" id="PRU00339"/>
    </source>
</evidence>
<keyword evidence="5" id="KW-1185">Reference proteome</keyword>
<dbReference type="Gene3D" id="1.25.40.10">
    <property type="entry name" value="Tetratricopeptide repeat domain"/>
    <property type="match status" value="2"/>
</dbReference>
<reference evidence="4" key="1">
    <citation type="submission" date="2014-11" db="EMBL/GenBank/DDBJ databases">
        <authorList>
            <person name="Hornung B.V."/>
        </authorList>
    </citation>
    <scope>NUCLEOTIDE SEQUENCE</scope>
    <source>
        <strain evidence="4">INE</strain>
    </source>
</reference>
<dbReference type="SMART" id="SM00028">
    <property type="entry name" value="TPR"/>
    <property type="match status" value="3"/>
</dbReference>
<dbReference type="EMBL" id="LR746496">
    <property type="protein sequence ID" value="CAA7600322.1"/>
    <property type="molecule type" value="Genomic_DNA"/>
</dbReference>
<organism evidence="3">
    <name type="scientific">Acididesulfobacillus acetoxydans</name>
    <dbReference type="NCBI Taxonomy" id="1561005"/>
    <lineage>
        <taxon>Bacteria</taxon>
        <taxon>Bacillati</taxon>
        <taxon>Bacillota</taxon>
        <taxon>Clostridia</taxon>
        <taxon>Eubacteriales</taxon>
        <taxon>Peptococcaceae</taxon>
        <taxon>Acididesulfobacillus</taxon>
    </lineage>
</organism>
<sequence>MTQNHKISLIMIVKNEESHLAACLESAKDCVDEIVIVDTGSADATLTIARSYTDRIYFYPWNEDFSAARNFALDRADGDWILSLDADEELVFPGGDPGEALHNLAARDERVEAYLLPLENSTSAYEINRFHVLRFFRHHARYRYIGKIHEQITVSAPGVTGISTAPVISHKLLSGRDRNRKRGRNLLILQNSLRQEPDNYFLHYYLGVEWLMLAQPQRALPFLQGAYEHLSDDHLLFRAPAFRYLILALQALGRLDEGICLCQEAARRYPEFTDVFYLGGILLEEKQYYVPAAAWFTAALECGEPPALFSHLKGAGSFLARYHLGHCQTLVGQESDALRSYEQALRDNPRYHYPIYALVQLLIKADGAASALSQLLERKLLLIAHPESGRINPALPLAAADCFFVSGHPDLALLCLVEGFPHPSQPESSPEATSVAPGPEVLFCQARYTLFSGNVRSGLESLEALDTNNPYAAQIRIYRTIAHLLLGQFPPAKAQTSALWRDPATRPQAYLLHLILQLMEKGFAGQDTLFNLPGAKIRGVDLWPLCLNLLNEAGCFLPVPAETTLISRYVRSLEHLAGNLTPGGYPKLRQFYRHKAETIKNGCETRFGKVESR</sequence>
<dbReference type="Gene3D" id="3.90.550.10">
    <property type="entry name" value="Spore Coat Polysaccharide Biosynthesis Protein SpsA, Chain A"/>
    <property type="match status" value="1"/>
</dbReference>
<dbReference type="GO" id="GO:0016740">
    <property type="term" value="F:transferase activity"/>
    <property type="evidence" value="ECO:0007669"/>
    <property type="project" value="UniProtKB-KW"/>
</dbReference>